<name>A0A369AVU5_9FIRM</name>
<organism evidence="4 5">
    <name type="scientific">Anaerobacterium chartisolvens</name>
    <dbReference type="NCBI Taxonomy" id="1297424"/>
    <lineage>
        <taxon>Bacteria</taxon>
        <taxon>Bacillati</taxon>
        <taxon>Bacillota</taxon>
        <taxon>Clostridia</taxon>
        <taxon>Eubacteriales</taxon>
        <taxon>Oscillospiraceae</taxon>
        <taxon>Anaerobacterium</taxon>
    </lineage>
</organism>
<reference evidence="4 5" key="1">
    <citation type="submission" date="2018-07" db="EMBL/GenBank/DDBJ databases">
        <title>Genomic Encyclopedia of Type Strains, Phase IV (KMG-IV): sequencing the most valuable type-strain genomes for metagenomic binning, comparative biology and taxonomic classification.</title>
        <authorList>
            <person name="Goeker M."/>
        </authorList>
    </citation>
    <scope>NUCLEOTIDE SEQUENCE [LARGE SCALE GENOMIC DNA]</scope>
    <source>
        <strain evidence="4 5">DSM 27016</strain>
    </source>
</reference>
<dbReference type="AlphaFoldDB" id="A0A369AVU5"/>
<dbReference type="GO" id="GO:0003700">
    <property type="term" value="F:DNA-binding transcription factor activity"/>
    <property type="evidence" value="ECO:0007669"/>
    <property type="project" value="InterPro"/>
</dbReference>
<protein>
    <submittedName>
        <fullName evidence="4">DeoR family transcriptional regulator</fullName>
    </submittedName>
</protein>
<dbReference type="InterPro" id="IPR036390">
    <property type="entry name" value="WH_DNA-bd_sf"/>
</dbReference>
<dbReference type="EMBL" id="QPJT01000022">
    <property type="protein sequence ID" value="RCX12337.1"/>
    <property type="molecule type" value="Genomic_DNA"/>
</dbReference>
<accession>A0A369AVU5</accession>
<dbReference type="Pfam" id="PF00455">
    <property type="entry name" value="DeoRC"/>
    <property type="match status" value="1"/>
</dbReference>
<dbReference type="Proteomes" id="UP000253034">
    <property type="component" value="Unassembled WGS sequence"/>
</dbReference>
<evidence type="ECO:0000259" key="3">
    <source>
        <dbReference type="PROSITE" id="PS51000"/>
    </source>
</evidence>
<dbReference type="InterPro" id="IPR014036">
    <property type="entry name" value="DeoR-like_C"/>
</dbReference>
<evidence type="ECO:0000256" key="2">
    <source>
        <dbReference type="ARBA" id="ARBA00023163"/>
    </source>
</evidence>
<dbReference type="SMART" id="SM00420">
    <property type="entry name" value="HTH_DEOR"/>
    <property type="match status" value="1"/>
</dbReference>
<dbReference type="InterPro" id="IPR050313">
    <property type="entry name" value="Carb_Metab_HTH_regulators"/>
</dbReference>
<keyword evidence="2" id="KW-0804">Transcription</keyword>
<evidence type="ECO:0000256" key="1">
    <source>
        <dbReference type="ARBA" id="ARBA00023015"/>
    </source>
</evidence>
<dbReference type="SMART" id="SM01134">
    <property type="entry name" value="DeoRC"/>
    <property type="match status" value="1"/>
</dbReference>
<dbReference type="SUPFAM" id="SSF46785">
    <property type="entry name" value="Winged helix' DNA-binding domain"/>
    <property type="match status" value="1"/>
</dbReference>
<dbReference type="InterPro" id="IPR001034">
    <property type="entry name" value="DeoR_HTH"/>
</dbReference>
<evidence type="ECO:0000313" key="4">
    <source>
        <dbReference type="EMBL" id="RCX12337.1"/>
    </source>
</evidence>
<dbReference type="PANTHER" id="PTHR30363:SF44">
    <property type="entry name" value="AGA OPERON TRANSCRIPTIONAL REPRESSOR-RELATED"/>
    <property type="match status" value="1"/>
</dbReference>
<dbReference type="Gene3D" id="3.40.50.1360">
    <property type="match status" value="1"/>
</dbReference>
<dbReference type="Pfam" id="PF08220">
    <property type="entry name" value="HTH_DeoR"/>
    <property type="match status" value="1"/>
</dbReference>
<dbReference type="PROSITE" id="PS51000">
    <property type="entry name" value="HTH_DEOR_2"/>
    <property type="match status" value="1"/>
</dbReference>
<sequence length="254" mass="28288">MVNERQQQILQILENKGEIQLQQLKIIFPAISMMTLRRDLISLEGDGYLIRTHGGAVSKKKLSGISGEEDAYSRRAAENMEAKMRIAEKACGMVEKGRSVYFDSGSTLMCLAQMIKDDNFSILTSGINISLELVKKSRISVVTLGGLVNRNTLSVSGPNAMDLLGTINIDLAFMSASGFSIDSGFTISNIYECELKRKVVRRAKKVIMLMDSSKINKDLPFTYAGLEDLNMWVCDKPLSAELEEETKKFRIEIV</sequence>
<comment type="caution">
    <text evidence="4">The sequence shown here is derived from an EMBL/GenBank/DDBJ whole genome shotgun (WGS) entry which is preliminary data.</text>
</comment>
<dbReference type="InterPro" id="IPR037171">
    <property type="entry name" value="NagB/RpiA_transferase-like"/>
</dbReference>
<dbReference type="PANTHER" id="PTHR30363">
    <property type="entry name" value="HTH-TYPE TRANSCRIPTIONAL REGULATOR SRLR-RELATED"/>
    <property type="match status" value="1"/>
</dbReference>
<evidence type="ECO:0000313" key="5">
    <source>
        <dbReference type="Proteomes" id="UP000253034"/>
    </source>
</evidence>
<keyword evidence="5" id="KW-1185">Reference proteome</keyword>
<feature type="domain" description="HTH deoR-type" evidence="3">
    <location>
        <begin position="2"/>
        <end position="58"/>
    </location>
</feature>
<dbReference type="SUPFAM" id="SSF100950">
    <property type="entry name" value="NagB/RpiA/CoA transferase-like"/>
    <property type="match status" value="1"/>
</dbReference>
<gene>
    <name evidence="4" type="ORF">DFR58_12226</name>
</gene>
<proteinExistence type="predicted"/>
<keyword evidence="1" id="KW-0805">Transcription regulation</keyword>